<feature type="region of interest" description="Disordered" evidence="1">
    <location>
        <begin position="71"/>
        <end position="99"/>
    </location>
</feature>
<dbReference type="Proteomes" id="UP000321085">
    <property type="component" value="Unassembled WGS sequence"/>
</dbReference>
<keyword evidence="3" id="KW-1185">Reference proteome</keyword>
<proteinExistence type="predicted"/>
<evidence type="ECO:0000313" key="2">
    <source>
        <dbReference type="EMBL" id="GEO15617.1"/>
    </source>
</evidence>
<feature type="region of interest" description="Disordered" evidence="1">
    <location>
        <begin position="23"/>
        <end position="46"/>
    </location>
</feature>
<accession>A0A512BUX7</accession>
<protein>
    <submittedName>
        <fullName evidence="2">Uncharacterized protein</fullName>
    </submittedName>
</protein>
<gene>
    <name evidence="2" type="ORF">MAE02_33130</name>
</gene>
<evidence type="ECO:0000256" key="1">
    <source>
        <dbReference type="SAM" id="MobiDB-lite"/>
    </source>
</evidence>
<sequence length="99" mass="10333">MFSILRTILIIGAIFYYSPVRQGSAAPPSLDGLLSASKDAAGEPSSGRLETVWQALPDQAKQAVVDRILGTSALGGPTPKSTDTLLPTDRQLASHGKGQ</sequence>
<dbReference type="EMBL" id="BJYU01000045">
    <property type="protein sequence ID" value="GEO15617.1"/>
    <property type="molecule type" value="Genomic_DNA"/>
</dbReference>
<dbReference type="AlphaFoldDB" id="A0A512BUX7"/>
<dbReference type="OrthoDB" id="8019520at2"/>
<dbReference type="RefSeq" id="WP_114187761.1">
    <property type="nucleotide sequence ID" value="NZ_BJYU01000045.1"/>
</dbReference>
<comment type="caution">
    <text evidence="2">The sequence shown here is derived from an EMBL/GenBank/DDBJ whole genome shotgun (WGS) entry which is preliminary data.</text>
</comment>
<organism evidence="2 3">
    <name type="scientific">Microvirga aerophila</name>
    <dbReference type="NCBI Taxonomy" id="670291"/>
    <lineage>
        <taxon>Bacteria</taxon>
        <taxon>Pseudomonadati</taxon>
        <taxon>Pseudomonadota</taxon>
        <taxon>Alphaproteobacteria</taxon>
        <taxon>Hyphomicrobiales</taxon>
        <taxon>Methylobacteriaceae</taxon>
        <taxon>Microvirga</taxon>
    </lineage>
</organism>
<name>A0A512BUX7_9HYPH</name>
<evidence type="ECO:0000313" key="3">
    <source>
        <dbReference type="Proteomes" id="UP000321085"/>
    </source>
</evidence>
<reference evidence="2 3" key="1">
    <citation type="submission" date="2019-07" db="EMBL/GenBank/DDBJ databases">
        <title>Whole genome shotgun sequence of Microvirga aerophila NBRC 106136.</title>
        <authorList>
            <person name="Hosoyama A."/>
            <person name="Uohara A."/>
            <person name="Ohji S."/>
            <person name="Ichikawa N."/>
        </authorList>
    </citation>
    <scope>NUCLEOTIDE SEQUENCE [LARGE SCALE GENOMIC DNA]</scope>
    <source>
        <strain evidence="2 3">NBRC 106136</strain>
    </source>
</reference>